<comment type="caution">
    <text evidence="1">The sequence shown here is derived from an EMBL/GenBank/DDBJ whole genome shotgun (WGS) entry which is preliminary data.</text>
</comment>
<dbReference type="EMBL" id="WBWX01000006">
    <property type="protein sequence ID" value="KAB2795511.1"/>
    <property type="molecule type" value="Genomic_DNA"/>
</dbReference>
<evidence type="ECO:0000313" key="1">
    <source>
        <dbReference type="EMBL" id="KAB2795511.1"/>
    </source>
</evidence>
<dbReference type="EMBL" id="JACZKO010000059">
    <property type="protein sequence ID" value="MBE0563427.1"/>
    <property type="molecule type" value="Genomic_DNA"/>
</dbReference>
<accession>A0A6I0DPV6</accession>
<gene>
    <name evidence="1" type="ORF">F9L06_16950</name>
    <name evidence="2" type="ORF">IH622_21800</name>
</gene>
<organism evidence="1 3">
    <name type="scientific">Brucella anthropi</name>
    <name type="common">Ochrobactrum anthropi</name>
    <dbReference type="NCBI Taxonomy" id="529"/>
    <lineage>
        <taxon>Bacteria</taxon>
        <taxon>Pseudomonadati</taxon>
        <taxon>Pseudomonadota</taxon>
        <taxon>Alphaproteobacteria</taxon>
        <taxon>Hyphomicrobiales</taxon>
        <taxon>Brucellaceae</taxon>
        <taxon>Brucella/Ochrobactrum group</taxon>
        <taxon>Brucella</taxon>
    </lineage>
</organism>
<dbReference type="Proteomes" id="UP000441102">
    <property type="component" value="Unassembled WGS sequence"/>
</dbReference>
<dbReference type="GeneID" id="61314678"/>
<dbReference type="AlphaFoldDB" id="A0A6I0DPV6"/>
<evidence type="ECO:0000313" key="3">
    <source>
        <dbReference type="Proteomes" id="UP000441102"/>
    </source>
</evidence>
<proteinExistence type="predicted"/>
<sequence>MEEVEACWFLVKPILREQQKTRYMADWPSRISVIKPNWPDQTMVLRFYLHRESFTGKKRKGSFCWREEST</sequence>
<protein>
    <submittedName>
        <fullName evidence="1">Uncharacterized protein</fullName>
    </submittedName>
</protein>
<dbReference type="Proteomes" id="UP000642265">
    <property type="component" value="Unassembled WGS sequence"/>
</dbReference>
<reference evidence="2" key="3">
    <citation type="submission" date="2020-10" db="EMBL/GenBank/DDBJ databases">
        <title>Enrichment of novel Verrucomicrobia, Bacteroidetes and Krumholzibacteria in an oxygen-limited, methane- and iron-fed bioreactor inoculated with Bothnian Sea sediments.</title>
        <authorList>
            <person name="Martins P.D."/>
            <person name="de Jong A."/>
            <person name="Lenstra W.K."/>
            <person name="van Helmond N.A.G.M."/>
            <person name="Slomp C.P."/>
            <person name="Jetten M.S.M."/>
            <person name="Welte C.U."/>
            <person name="Rasigraf O."/>
        </authorList>
    </citation>
    <scope>NUCLEOTIDE SEQUENCE</scope>
    <source>
        <strain evidence="2">MAG47</strain>
    </source>
</reference>
<reference evidence="1 3" key="1">
    <citation type="submission" date="2019-09" db="EMBL/GenBank/DDBJ databases">
        <title>Taxonomic organization of the family Brucellaceae based on a phylogenomic approach.</title>
        <authorList>
            <person name="Leclercq S."/>
            <person name="Cloeckaert A."/>
            <person name="Zygmunt M.S."/>
        </authorList>
    </citation>
    <scope>NUCLEOTIDE SEQUENCE [LARGE SCALE GENOMIC DNA]</scope>
    <source>
        <strain evidence="1 3">CCUG 34461</strain>
    </source>
</reference>
<name>A0A6I0DPV6_BRUAN</name>
<evidence type="ECO:0000313" key="2">
    <source>
        <dbReference type="EMBL" id="MBE0563427.1"/>
    </source>
</evidence>
<reference evidence="2" key="2">
    <citation type="submission" date="2020-09" db="EMBL/GenBank/DDBJ databases">
        <authorList>
            <person name="Dalcin Martins P."/>
        </authorList>
    </citation>
    <scope>NUCLEOTIDE SEQUENCE</scope>
    <source>
        <strain evidence="2">MAG47</strain>
    </source>
</reference>
<dbReference type="RefSeq" id="WP_146113257.1">
    <property type="nucleotide sequence ID" value="NZ_CP044971.1"/>
</dbReference>